<feature type="transmembrane region" description="Helical" evidence="1">
    <location>
        <begin position="146"/>
        <end position="165"/>
    </location>
</feature>
<evidence type="ECO:0000313" key="2">
    <source>
        <dbReference type="EMBL" id="PWK90588.1"/>
    </source>
</evidence>
<accession>A0A316IJT3</accession>
<evidence type="ECO:0000256" key="1">
    <source>
        <dbReference type="SAM" id="Phobius"/>
    </source>
</evidence>
<feature type="transmembrane region" description="Helical" evidence="1">
    <location>
        <begin position="82"/>
        <end position="98"/>
    </location>
</feature>
<keyword evidence="1" id="KW-0812">Transmembrane</keyword>
<name>A0A316IJT3_9PSEU</name>
<reference evidence="2 3" key="1">
    <citation type="submission" date="2018-05" db="EMBL/GenBank/DDBJ databases">
        <title>Genomic Encyclopedia of Type Strains, Phase IV (KMG-IV): sequencing the most valuable type-strain genomes for metagenomic binning, comparative biology and taxonomic classification.</title>
        <authorList>
            <person name="Goeker M."/>
        </authorList>
    </citation>
    <scope>NUCLEOTIDE SEQUENCE [LARGE SCALE GENOMIC DNA]</scope>
    <source>
        <strain evidence="2 3">DSM 45480</strain>
    </source>
</reference>
<keyword evidence="1" id="KW-0472">Membrane</keyword>
<feature type="transmembrane region" description="Helical" evidence="1">
    <location>
        <begin position="186"/>
        <end position="212"/>
    </location>
</feature>
<feature type="transmembrane region" description="Helical" evidence="1">
    <location>
        <begin position="6"/>
        <end position="28"/>
    </location>
</feature>
<protein>
    <submittedName>
        <fullName evidence="2">Uncharacterized protein</fullName>
    </submittedName>
</protein>
<organism evidence="2 3">
    <name type="scientific">Lentzea atacamensis</name>
    <dbReference type="NCBI Taxonomy" id="531938"/>
    <lineage>
        <taxon>Bacteria</taxon>
        <taxon>Bacillati</taxon>
        <taxon>Actinomycetota</taxon>
        <taxon>Actinomycetes</taxon>
        <taxon>Pseudonocardiales</taxon>
        <taxon>Pseudonocardiaceae</taxon>
        <taxon>Lentzea</taxon>
    </lineage>
</organism>
<dbReference type="Proteomes" id="UP000246005">
    <property type="component" value="Unassembled WGS sequence"/>
</dbReference>
<gene>
    <name evidence="2" type="ORF">C8D88_101606</name>
</gene>
<comment type="caution">
    <text evidence="2">The sequence shown here is derived from an EMBL/GenBank/DDBJ whole genome shotgun (WGS) entry which is preliminary data.</text>
</comment>
<keyword evidence="1" id="KW-1133">Transmembrane helix</keyword>
<dbReference type="EMBL" id="QGHB01000001">
    <property type="protein sequence ID" value="PWK90588.1"/>
    <property type="molecule type" value="Genomic_DNA"/>
</dbReference>
<dbReference type="RefSeq" id="WP_109629814.1">
    <property type="nucleotide sequence ID" value="NZ_QGHB01000001.1"/>
</dbReference>
<evidence type="ECO:0000313" key="3">
    <source>
        <dbReference type="Proteomes" id="UP000246005"/>
    </source>
</evidence>
<dbReference type="AlphaFoldDB" id="A0A316IJT3"/>
<feature type="transmembrane region" description="Helical" evidence="1">
    <location>
        <begin position="119"/>
        <end position="140"/>
    </location>
</feature>
<proteinExistence type="predicted"/>
<sequence length="226" mass="24566">MLEINPWIALAAFVATGLLILGILWPTAANGERLLKKWGVAEPTAAQAQEGLLYLRRRRLLYPWLYAVLWFVPKWGDDVDQIVVVVLAGTLLAELLALRPRRGARREAVLTPRGLFDFASKWVVFPYAVFVLGAAIYLVIHPRWTALAWLAASVLAVGVIIWTAVARPAGGDQAVDLALRTRSVHVAAGLGAAMVGGLVHPWVGVLGLLMWISMANTTPQPAKIAK</sequence>